<organism evidence="1 2">
    <name type="scientific">Halalkalibacter wakoensis JCM 9140</name>
    <dbReference type="NCBI Taxonomy" id="1236970"/>
    <lineage>
        <taxon>Bacteria</taxon>
        <taxon>Bacillati</taxon>
        <taxon>Bacillota</taxon>
        <taxon>Bacilli</taxon>
        <taxon>Bacillales</taxon>
        <taxon>Bacillaceae</taxon>
        <taxon>Halalkalibacter</taxon>
    </lineage>
</organism>
<evidence type="ECO:0000313" key="2">
    <source>
        <dbReference type="Proteomes" id="UP000018890"/>
    </source>
</evidence>
<dbReference type="AlphaFoldDB" id="W4Q9B9"/>
<protein>
    <submittedName>
        <fullName evidence="1">Type IV pilus biogenesis protein PilM</fullName>
    </submittedName>
</protein>
<comment type="caution">
    <text evidence="1">The sequence shown here is derived from an EMBL/GenBank/DDBJ whole genome shotgun (WGS) entry which is preliminary data.</text>
</comment>
<dbReference type="OrthoDB" id="2690797at2"/>
<accession>W4Q9B9</accession>
<dbReference type="InterPro" id="IPR005883">
    <property type="entry name" value="PilM"/>
</dbReference>
<sequence length="328" mass="37944">MLSFNLRNSKSISLVIKDHVIRSVTVNQNELTTPVSYGEKYLPPGIIRDGKILDRDQLLLFLEECVADWGLRKKKVHFVVPESHVFFRKLTLPKSVKKEEIKGYLFIELGNSIPLPFKNPTFDYVLLNEDAEEKEILLFASPEEIIHEYKALLEEAKVTPVSIEINALSMYRIVSRMDKVIPRIHTMFIEFDAHAISLSIFQDDKPQYIHHLVNASQSEQFEISRSRAEAELEFVGDEMVLMGDIQDAIGEIERIMNFYKYSLYKGEQEVTMVFLGGDHPYLHHIFNQLNENLQLELYSSKQLLKEAEIELAPQYLTTMGLAYKEVQS</sequence>
<dbReference type="Proteomes" id="UP000018890">
    <property type="component" value="Unassembled WGS sequence"/>
</dbReference>
<dbReference type="Gene3D" id="3.30.420.40">
    <property type="match status" value="2"/>
</dbReference>
<evidence type="ECO:0000313" key="1">
    <source>
        <dbReference type="EMBL" id="GAE28595.1"/>
    </source>
</evidence>
<keyword evidence="2" id="KW-1185">Reference proteome</keyword>
<dbReference type="RefSeq" id="WP_052002479.1">
    <property type="nucleotide sequence ID" value="NZ_BAUT01000133.1"/>
</dbReference>
<dbReference type="InterPro" id="IPR043129">
    <property type="entry name" value="ATPase_NBD"/>
</dbReference>
<dbReference type="PANTHER" id="PTHR32432:SF3">
    <property type="entry name" value="ETHANOLAMINE UTILIZATION PROTEIN EUTJ"/>
    <property type="match status" value="1"/>
</dbReference>
<gene>
    <name evidence="1" type="ORF">JCM9140_4844</name>
</gene>
<dbReference type="InterPro" id="IPR050696">
    <property type="entry name" value="FtsA/MreB"/>
</dbReference>
<reference evidence="1" key="1">
    <citation type="journal article" date="2014" name="Genome Announc.">
        <title>Draft Genome Sequences of Three Alkaliphilic Bacillus Strains, Bacillus wakoensis JCM 9140T, Bacillus akibai JCM 9157T, and Bacillus hemicellulosilyticus JCM 9152T.</title>
        <authorList>
            <person name="Yuki M."/>
            <person name="Oshima K."/>
            <person name="Suda W."/>
            <person name="Oshida Y."/>
            <person name="Kitamura K."/>
            <person name="Iida T."/>
            <person name="Hattori M."/>
            <person name="Ohkuma M."/>
        </authorList>
    </citation>
    <scope>NUCLEOTIDE SEQUENCE [LARGE SCALE GENOMIC DNA]</scope>
    <source>
        <strain evidence="1">JCM 9140</strain>
    </source>
</reference>
<dbReference type="PANTHER" id="PTHR32432">
    <property type="entry name" value="CELL DIVISION PROTEIN FTSA-RELATED"/>
    <property type="match status" value="1"/>
</dbReference>
<proteinExistence type="predicted"/>
<dbReference type="EMBL" id="BAUT01000133">
    <property type="protein sequence ID" value="GAE28595.1"/>
    <property type="molecule type" value="Genomic_DNA"/>
</dbReference>
<name>W4Q9B9_9BACI</name>
<dbReference type="STRING" id="1236970.JCM9140_4844"/>
<dbReference type="Pfam" id="PF11104">
    <property type="entry name" value="PilM_2"/>
    <property type="match status" value="1"/>
</dbReference>
<dbReference type="Gene3D" id="3.30.1490.300">
    <property type="match status" value="1"/>
</dbReference>
<dbReference type="SUPFAM" id="SSF53067">
    <property type="entry name" value="Actin-like ATPase domain"/>
    <property type="match status" value="1"/>
</dbReference>